<dbReference type="InterPro" id="IPR029058">
    <property type="entry name" value="AB_hydrolase_fold"/>
</dbReference>
<accession>A0A914DR53</accession>
<feature type="domain" description="C-type lectin" evidence="1">
    <location>
        <begin position="306"/>
        <end position="360"/>
    </location>
</feature>
<name>A0A914DR53_9BILA</name>
<dbReference type="CDD" id="cd00037">
    <property type="entry name" value="CLECT"/>
    <property type="match status" value="1"/>
</dbReference>
<protein>
    <submittedName>
        <fullName evidence="3">C-type lectin domain-containing protein</fullName>
    </submittedName>
</protein>
<evidence type="ECO:0000313" key="2">
    <source>
        <dbReference type="Proteomes" id="UP000887540"/>
    </source>
</evidence>
<dbReference type="PROSITE" id="PS50041">
    <property type="entry name" value="C_TYPE_LECTIN_2"/>
    <property type="match status" value="1"/>
</dbReference>
<dbReference type="CDD" id="cd00519">
    <property type="entry name" value="Lipase_3"/>
    <property type="match status" value="1"/>
</dbReference>
<dbReference type="PANTHER" id="PTHR45908">
    <property type="entry name" value="PROTEIN CBG11750-RELATED"/>
    <property type="match status" value="1"/>
</dbReference>
<dbReference type="WBParaSite" id="ACRNAN_scaffold3306.g24653.t1">
    <property type="protein sequence ID" value="ACRNAN_scaffold3306.g24653.t1"/>
    <property type="gene ID" value="ACRNAN_scaffold3306.g24653"/>
</dbReference>
<dbReference type="SUPFAM" id="SSF56436">
    <property type="entry name" value="C-type lectin-like"/>
    <property type="match status" value="1"/>
</dbReference>
<keyword evidence="2" id="KW-1185">Reference proteome</keyword>
<evidence type="ECO:0000259" key="1">
    <source>
        <dbReference type="PROSITE" id="PS50041"/>
    </source>
</evidence>
<organism evidence="2 3">
    <name type="scientific">Acrobeloides nanus</name>
    <dbReference type="NCBI Taxonomy" id="290746"/>
    <lineage>
        <taxon>Eukaryota</taxon>
        <taxon>Metazoa</taxon>
        <taxon>Ecdysozoa</taxon>
        <taxon>Nematoda</taxon>
        <taxon>Chromadorea</taxon>
        <taxon>Rhabditida</taxon>
        <taxon>Tylenchina</taxon>
        <taxon>Cephalobomorpha</taxon>
        <taxon>Cephaloboidea</taxon>
        <taxon>Cephalobidae</taxon>
        <taxon>Acrobeloides</taxon>
    </lineage>
</organism>
<dbReference type="GO" id="GO:0006629">
    <property type="term" value="P:lipid metabolic process"/>
    <property type="evidence" value="ECO:0007669"/>
    <property type="project" value="InterPro"/>
</dbReference>
<dbReference type="SUPFAM" id="SSF53474">
    <property type="entry name" value="alpha/beta-Hydrolases"/>
    <property type="match status" value="1"/>
</dbReference>
<dbReference type="InterPro" id="IPR002921">
    <property type="entry name" value="Fungal_lipase-type"/>
</dbReference>
<dbReference type="InterPro" id="IPR001304">
    <property type="entry name" value="C-type_lectin-like"/>
</dbReference>
<dbReference type="InterPro" id="IPR016187">
    <property type="entry name" value="CTDL_fold"/>
</dbReference>
<dbReference type="Pfam" id="PF01764">
    <property type="entry name" value="Lipase_3"/>
    <property type="match status" value="1"/>
</dbReference>
<reference evidence="3" key="1">
    <citation type="submission" date="2022-11" db="UniProtKB">
        <authorList>
            <consortium name="WormBaseParasite"/>
        </authorList>
    </citation>
    <scope>IDENTIFICATION</scope>
</reference>
<sequence>MEAAYSDDPAGCLKNVYGQIEEVHYGYGNYYVYAAVVPDYKYIIISFRGSVTKTEVAEEAYYVLKQGQIPFGSGKVSTYFYNVTLSLYKGIKDQFLTMKNNHLDYTILVTGHSLGGALAMVLSTYLRYYQIVAVNDILLITMGQPRVVVHLPPLDDNSSFVGEYWHAGLEIFYPDSMGIGCPWTFCYLQDEDDACSDDTYGVENCLENCITSLFTTICILDCFEEFIDDHLYYFGRRVSSHCTTNETNGDANCYQSNPCPQNSEYENAPAQYFKQTGYCYGVVYGTGNLPDAEQQSIPNPWNETAFYIGIGYYFDYGSNLWKWYDNSTVDFINWSPRFPWAVSDTNMTCTIVNAGPTWNDTSISYNDTVYTHVHGGWENTDCWGVNMVCKIPC</sequence>
<evidence type="ECO:0000313" key="3">
    <source>
        <dbReference type="WBParaSite" id="ACRNAN_scaffold3306.g24653.t1"/>
    </source>
</evidence>
<dbReference type="Proteomes" id="UP000887540">
    <property type="component" value="Unplaced"/>
</dbReference>
<proteinExistence type="predicted"/>
<dbReference type="AlphaFoldDB" id="A0A914DR53"/>
<dbReference type="Gene3D" id="3.40.50.1820">
    <property type="entry name" value="alpha/beta hydrolase"/>
    <property type="match status" value="1"/>
</dbReference>